<protein>
    <submittedName>
        <fullName evidence="1">Uncharacterized protein</fullName>
    </submittedName>
</protein>
<proteinExistence type="predicted"/>
<accession>A0AAD8E1T6</accession>
<dbReference type="Proteomes" id="UP001233999">
    <property type="component" value="Unassembled WGS sequence"/>
</dbReference>
<gene>
    <name evidence="1" type="ORF">L9F63_008424</name>
</gene>
<organism evidence="1 2">
    <name type="scientific">Diploptera punctata</name>
    <name type="common">Pacific beetle cockroach</name>
    <dbReference type="NCBI Taxonomy" id="6984"/>
    <lineage>
        <taxon>Eukaryota</taxon>
        <taxon>Metazoa</taxon>
        <taxon>Ecdysozoa</taxon>
        <taxon>Arthropoda</taxon>
        <taxon>Hexapoda</taxon>
        <taxon>Insecta</taxon>
        <taxon>Pterygota</taxon>
        <taxon>Neoptera</taxon>
        <taxon>Polyneoptera</taxon>
        <taxon>Dictyoptera</taxon>
        <taxon>Blattodea</taxon>
        <taxon>Blaberoidea</taxon>
        <taxon>Blaberidae</taxon>
        <taxon>Diplopterinae</taxon>
        <taxon>Diploptera</taxon>
    </lineage>
</organism>
<reference evidence="1" key="2">
    <citation type="submission" date="2023-05" db="EMBL/GenBank/DDBJ databases">
        <authorList>
            <person name="Fouks B."/>
        </authorList>
    </citation>
    <scope>NUCLEOTIDE SEQUENCE</scope>
    <source>
        <strain evidence="1">Stay&amp;Tobe</strain>
        <tissue evidence="1">Testes</tissue>
    </source>
</reference>
<name>A0AAD8E1T6_DIPPU</name>
<feature type="non-terminal residue" evidence="1">
    <location>
        <position position="1"/>
    </location>
</feature>
<keyword evidence="2" id="KW-1185">Reference proteome</keyword>
<sequence>LGNECIPVHNEEETTEQIEKINNNGCGSDRHMTTYHPHIYIYIIYTVLLHNQEFFTKFLNIGQYSHTKSPSLRFDNLSMKLVSTRISLFNLSSEVVVMREESTNQNRRSQKIFGRNYVRHPQAKPWGCRT</sequence>
<comment type="caution">
    <text evidence="1">The sequence shown here is derived from an EMBL/GenBank/DDBJ whole genome shotgun (WGS) entry which is preliminary data.</text>
</comment>
<dbReference type="EMBL" id="JASPKZ010010652">
    <property type="protein sequence ID" value="KAJ9574168.1"/>
    <property type="molecule type" value="Genomic_DNA"/>
</dbReference>
<evidence type="ECO:0000313" key="1">
    <source>
        <dbReference type="EMBL" id="KAJ9574168.1"/>
    </source>
</evidence>
<feature type="non-terminal residue" evidence="1">
    <location>
        <position position="130"/>
    </location>
</feature>
<evidence type="ECO:0000313" key="2">
    <source>
        <dbReference type="Proteomes" id="UP001233999"/>
    </source>
</evidence>
<dbReference type="AlphaFoldDB" id="A0AAD8E1T6"/>
<reference evidence="1" key="1">
    <citation type="journal article" date="2023" name="IScience">
        <title>Live-bearing cockroach genome reveals convergent evolutionary mechanisms linked to viviparity in insects and beyond.</title>
        <authorList>
            <person name="Fouks B."/>
            <person name="Harrison M.C."/>
            <person name="Mikhailova A.A."/>
            <person name="Marchal E."/>
            <person name="English S."/>
            <person name="Carruthers M."/>
            <person name="Jennings E.C."/>
            <person name="Chiamaka E.L."/>
            <person name="Frigard R.A."/>
            <person name="Pippel M."/>
            <person name="Attardo G.M."/>
            <person name="Benoit J.B."/>
            <person name="Bornberg-Bauer E."/>
            <person name="Tobe S.S."/>
        </authorList>
    </citation>
    <scope>NUCLEOTIDE SEQUENCE</scope>
    <source>
        <strain evidence="1">Stay&amp;Tobe</strain>
    </source>
</reference>